<reference evidence="2" key="3">
    <citation type="submission" date="2019-08" db="EMBL/GenBank/DDBJ databases">
        <authorList>
            <consortium name="Photinus pyralis genome working group"/>
            <person name="Fallon T.R."/>
            <person name="Sander Lower S.E."/>
            <person name="Weng J.-K."/>
        </authorList>
    </citation>
    <scope>NUCLEOTIDE SEQUENCE</scope>
    <source>
        <strain evidence="2">1611_PpyrPB1</strain>
        <tissue evidence="2">Whole body</tissue>
    </source>
</reference>
<evidence type="ECO:0000313" key="3">
    <source>
        <dbReference type="Proteomes" id="UP000327044"/>
    </source>
</evidence>
<keyword evidence="3" id="KW-1185">Reference proteome</keyword>
<sequence length="338" mass="38704">MSTDLVKVSSSEHWLTMMMCTVCEKVPDESPIYKCDMGHFMCNNCEKILKESGLLPKCGKCYSLDLTKHVICLDFLRKLRVKPGIGRSRRYYNRHSVESSSADTSASNDITMEKLFQLDRFQIQQLFGKKRNNSKVLPCHIKLERGDLCADLGRSCSIGTIPQSSPSEFSLSKKPIICPHGFCRKMVTISSFVQHFKYDHPEIRSYNCARGKELWLDHNVQDIEYNFTRCLAVIDVVDINQCETFWLMVSGSPDDDHCKAYVIYWLLCNATAHSNSTIELSSYLENISYSTFCPATRIYDSYDPLDVARTVSCLYVDYSSMCNIISEGPKLHLRIIIY</sequence>
<reference evidence="2 3" key="2">
    <citation type="journal article" date="2018" name="Elife">
        <title>Firefly genomes illuminate parallel origins of bioluminescence in beetles.</title>
        <authorList>
            <person name="Fallon T.R."/>
            <person name="Lower S.E."/>
            <person name="Chang C.H."/>
            <person name="Bessho-Uehara M."/>
            <person name="Martin G.J."/>
            <person name="Bewick A.J."/>
            <person name="Behringer M."/>
            <person name="Debat H.J."/>
            <person name="Wong I."/>
            <person name="Day J.C."/>
            <person name="Suvorov A."/>
            <person name="Silva C.J."/>
            <person name="Stanger-Hall K.F."/>
            <person name="Hall D.W."/>
            <person name="Schmitz R.J."/>
            <person name="Nelson D.R."/>
            <person name="Lewis S.M."/>
            <person name="Shigenobu S."/>
            <person name="Bybee S.M."/>
            <person name="Larracuente A.M."/>
            <person name="Oba Y."/>
            <person name="Weng J.K."/>
        </authorList>
    </citation>
    <scope>NUCLEOTIDE SEQUENCE [LARGE SCALE GENOMIC DNA]</scope>
    <source>
        <strain evidence="2">1611_PpyrPB1</strain>
        <tissue evidence="2">Whole body</tissue>
    </source>
</reference>
<accession>A0A1Y1MPV1</accession>
<proteinExistence type="predicted"/>
<organism evidence="1">
    <name type="scientific">Photinus pyralis</name>
    <name type="common">Common eastern firefly</name>
    <name type="synonym">Lampyris pyralis</name>
    <dbReference type="NCBI Taxonomy" id="7054"/>
    <lineage>
        <taxon>Eukaryota</taxon>
        <taxon>Metazoa</taxon>
        <taxon>Ecdysozoa</taxon>
        <taxon>Arthropoda</taxon>
        <taxon>Hexapoda</taxon>
        <taxon>Insecta</taxon>
        <taxon>Pterygota</taxon>
        <taxon>Neoptera</taxon>
        <taxon>Endopterygota</taxon>
        <taxon>Coleoptera</taxon>
        <taxon>Polyphaga</taxon>
        <taxon>Elateriformia</taxon>
        <taxon>Elateroidea</taxon>
        <taxon>Lampyridae</taxon>
        <taxon>Lampyrinae</taxon>
        <taxon>Photinus</taxon>
    </lineage>
</organism>
<reference evidence="1" key="1">
    <citation type="journal article" date="2016" name="Sci. Rep.">
        <title>Molecular characterization of firefly nuptial gifts: a multi-omics approach sheds light on postcopulatory sexual selection.</title>
        <authorList>
            <person name="Al-Wathiqui N."/>
            <person name="Fallon T.R."/>
            <person name="South A."/>
            <person name="Weng J.K."/>
            <person name="Lewis S.M."/>
        </authorList>
    </citation>
    <scope>NUCLEOTIDE SEQUENCE</scope>
</reference>
<evidence type="ECO:0000313" key="2">
    <source>
        <dbReference type="EMBL" id="KAB0795562.1"/>
    </source>
</evidence>
<protein>
    <submittedName>
        <fullName evidence="1">Uncharacterized protein</fullName>
    </submittedName>
</protein>
<dbReference type="AlphaFoldDB" id="A0A1Y1MPV1"/>
<dbReference type="OrthoDB" id="6745034at2759"/>
<dbReference type="EMBL" id="GEZM01027599">
    <property type="protein sequence ID" value="JAV86660.1"/>
    <property type="molecule type" value="Transcribed_RNA"/>
</dbReference>
<dbReference type="EMBL" id="VVIM01000008">
    <property type="protein sequence ID" value="KAB0795562.1"/>
    <property type="molecule type" value="Genomic_DNA"/>
</dbReference>
<dbReference type="Proteomes" id="UP000327044">
    <property type="component" value="Unassembled WGS sequence"/>
</dbReference>
<gene>
    <name evidence="2" type="ORF">PPYR_12401</name>
</gene>
<dbReference type="InParanoid" id="A0A1Y1MPV1"/>
<name>A0A1Y1MPV1_PHOPY</name>
<evidence type="ECO:0000313" key="1">
    <source>
        <dbReference type="EMBL" id="JAV86660.1"/>
    </source>
</evidence>